<dbReference type="InterPro" id="IPR051455">
    <property type="entry name" value="Bact_solute-bind_prot3"/>
</dbReference>
<accession>A0A0A0HRR4</accession>
<evidence type="ECO:0000313" key="6">
    <source>
        <dbReference type="EMBL" id="KGM89289.1"/>
    </source>
</evidence>
<comment type="caution">
    <text evidence="6">The sequence shown here is derived from an EMBL/GenBank/DDBJ whole genome shotgun (WGS) entry which is preliminary data.</text>
</comment>
<dbReference type="EMBL" id="AONH01000002">
    <property type="protein sequence ID" value="KGM89289.1"/>
    <property type="molecule type" value="Genomic_DNA"/>
</dbReference>
<evidence type="ECO:0000256" key="2">
    <source>
        <dbReference type="ARBA" id="ARBA00022448"/>
    </source>
</evidence>
<evidence type="ECO:0000259" key="5">
    <source>
        <dbReference type="SMART" id="SM00062"/>
    </source>
</evidence>
<reference evidence="6 7" key="1">
    <citation type="submission" date="2013-01" db="EMBL/GenBank/DDBJ databases">
        <authorList>
            <person name="Fiebig A."/>
            <person name="Goeker M."/>
            <person name="Klenk H.-P.P."/>
        </authorList>
    </citation>
    <scope>NUCLEOTIDE SEQUENCE [LARGE SCALE GENOMIC DNA]</scope>
    <source>
        <strain evidence="6 7">DSM 17069</strain>
    </source>
</reference>
<dbReference type="PANTHER" id="PTHR30085">
    <property type="entry name" value="AMINO ACID ABC TRANSPORTER PERMEASE"/>
    <property type="match status" value="1"/>
</dbReference>
<keyword evidence="2" id="KW-0813">Transport</keyword>
<protein>
    <submittedName>
        <fullName evidence="6">Amino acid ABC transporter substrate-binding protein, PAAT family</fullName>
    </submittedName>
</protein>
<dbReference type="RefSeq" id="WP_037270161.1">
    <property type="nucleotide sequence ID" value="NZ_KN293976.1"/>
</dbReference>
<evidence type="ECO:0000256" key="4">
    <source>
        <dbReference type="SAM" id="SignalP"/>
    </source>
</evidence>
<organism evidence="6 7">
    <name type="scientific">Roseovarius mucosus DSM 17069</name>
    <dbReference type="NCBI Taxonomy" id="1288298"/>
    <lineage>
        <taxon>Bacteria</taxon>
        <taxon>Pseudomonadati</taxon>
        <taxon>Pseudomonadota</taxon>
        <taxon>Alphaproteobacteria</taxon>
        <taxon>Rhodobacterales</taxon>
        <taxon>Roseobacteraceae</taxon>
        <taxon>Roseovarius</taxon>
    </lineage>
</organism>
<evidence type="ECO:0000256" key="3">
    <source>
        <dbReference type="ARBA" id="ARBA00022729"/>
    </source>
</evidence>
<keyword evidence="3 4" id="KW-0732">Signal</keyword>
<comment type="similarity">
    <text evidence="1">Belongs to the bacterial solute-binding protein 3 family.</text>
</comment>
<gene>
    <name evidence="6" type="ORF">rosmuc_00773</name>
</gene>
<dbReference type="SMART" id="SM00062">
    <property type="entry name" value="PBPb"/>
    <property type="match status" value="1"/>
</dbReference>
<dbReference type="SUPFAM" id="SSF53850">
    <property type="entry name" value="Periplasmic binding protein-like II"/>
    <property type="match status" value="1"/>
</dbReference>
<evidence type="ECO:0000313" key="7">
    <source>
        <dbReference type="Proteomes" id="UP000030021"/>
    </source>
</evidence>
<dbReference type="Pfam" id="PF00497">
    <property type="entry name" value="SBP_bac_3"/>
    <property type="match status" value="1"/>
</dbReference>
<proteinExistence type="inferred from homology"/>
<dbReference type="GO" id="GO:0005576">
    <property type="term" value="C:extracellular region"/>
    <property type="evidence" value="ECO:0007669"/>
    <property type="project" value="TreeGrafter"/>
</dbReference>
<dbReference type="PANTHER" id="PTHR30085:SF2">
    <property type="entry name" value="GLUTAMATE_ASPARTATE IMPORT SOLUTE-BINDING PROTEIN"/>
    <property type="match status" value="1"/>
</dbReference>
<dbReference type="InterPro" id="IPR001638">
    <property type="entry name" value="Solute-binding_3/MltF_N"/>
</dbReference>
<name>A0A0A0HRR4_9RHOB</name>
<dbReference type="Gene3D" id="3.40.190.10">
    <property type="entry name" value="Periplasmic binding protein-like II"/>
    <property type="match status" value="2"/>
</dbReference>
<feature type="chain" id="PRO_5001963419" evidence="4">
    <location>
        <begin position="23"/>
        <end position="291"/>
    </location>
</feature>
<dbReference type="PATRIC" id="fig|1288298.3.peg.782"/>
<dbReference type="Proteomes" id="UP000030021">
    <property type="component" value="Unassembled WGS sequence"/>
</dbReference>
<dbReference type="CDD" id="cd13688">
    <property type="entry name" value="PBP2_GltI_DEBP"/>
    <property type="match status" value="1"/>
</dbReference>
<dbReference type="STRING" id="215743.ROSMUCSMR3_02141"/>
<dbReference type="OrthoDB" id="7240770at2"/>
<evidence type="ECO:0000256" key="1">
    <source>
        <dbReference type="ARBA" id="ARBA00010333"/>
    </source>
</evidence>
<dbReference type="eggNOG" id="COG0834">
    <property type="taxonomic scope" value="Bacteria"/>
</dbReference>
<dbReference type="AlphaFoldDB" id="A0A0A0HRR4"/>
<dbReference type="GO" id="GO:0006865">
    <property type="term" value="P:amino acid transport"/>
    <property type="evidence" value="ECO:0007669"/>
    <property type="project" value="TreeGrafter"/>
</dbReference>
<dbReference type="GO" id="GO:0030288">
    <property type="term" value="C:outer membrane-bounded periplasmic space"/>
    <property type="evidence" value="ECO:0007669"/>
    <property type="project" value="TreeGrafter"/>
</dbReference>
<feature type="signal peptide" evidence="4">
    <location>
        <begin position="1"/>
        <end position="22"/>
    </location>
</feature>
<feature type="domain" description="Solute-binding protein family 3/N-terminal" evidence="5">
    <location>
        <begin position="41"/>
        <end position="272"/>
    </location>
</feature>
<sequence>MDFKLARRLLAVAALTTGLAPAAIWAQDLTGTLAKINDSGEIVIGHRESSVPFSYLNDQQQPEGYSIDLCMKVVEEVEKTLGKDIEVRYVPVNPKTRIALMANGTIDLECGSTTNNLTRQQQVEYLPVTFVTGTKILTRKGSGITSVADLDGKAIALAQGTTNERAVKAAVEALGLEVKILPVRDHAEGMLSLETDRVDAYSTDHILLFGLIAKSKTPDEFAVVGDFLSFDPYALMVRRDDSAFELVGKTALANVFRSGEINEIYSKWFDPMGVPADPLLQAAFQLGALPE</sequence>
<dbReference type="HOGENOM" id="CLU_019602_0_0_5"/>